<keyword evidence="2" id="KW-1185">Reference proteome</keyword>
<reference evidence="1" key="1">
    <citation type="submission" date="2020-12" db="EMBL/GenBank/DDBJ databases">
        <title>Geomonas sp. Red875, isolated from river sediment.</title>
        <authorList>
            <person name="Xu Z."/>
            <person name="Zhang Z."/>
            <person name="Masuda Y."/>
            <person name="Itoh H."/>
            <person name="Senoo K."/>
        </authorList>
    </citation>
    <scope>NUCLEOTIDE SEQUENCE</scope>
    <source>
        <strain evidence="1">Red875</strain>
    </source>
</reference>
<dbReference type="InterPro" id="IPR025293">
    <property type="entry name" value="YfiR/HmsC-like"/>
</dbReference>
<dbReference type="AlphaFoldDB" id="A0A8J7M367"/>
<accession>A0A8J7M367</accession>
<name>A0A8J7M367_9BACT</name>
<dbReference type="EMBL" id="JAEMHM010000030">
    <property type="protein sequence ID" value="MBJ6727797.1"/>
    <property type="molecule type" value="Genomic_DNA"/>
</dbReference>
<dbReference type="RefSeq" id="WP_199386938.1">
    <property type="nucleotide sequence ID" value="NZ_JAEMHM010000030.1"/>
</dbReference>
<dbReference type="Pfam" id="PF13689">
    <property type="entry name" value="DUF4154"/>
    <property type="match status" value="1"/>
</dbReference>
<comment type="caution">
    <text evidence="1">The sequence shown here is derived from an EMBL/GenBank/DDBJ whole genome shotgun (WGS) entry which is preliminary data.</text>
</comment>
<proteinExistence type="predicted"/>
<sequence length="199" mass="21569">MPLRHPHIATRPGAGPRALCCGAFLLLLGALTLWGPPVRSCAAEGGSVREYQVKAAFIYNFMKFVEWPAGEGVGTPSTITFGILGKDPFGEALDQIKGKTAKGRRVVVVHFRRVEEVRDCDVLFIAESEKSRVVHILKGVQNARILTVSDLDGFCQAGGMISLVSAQSRIVFDINAGAANRARLRISSQLLKLARNVIE</sequence>
<evidence type="ECO:0000313" key="1">
    <source>
        <dbReference type="EMBL" id="MBJ6727797.1"/>
    </source>
</evidence>
<evidence type="ECO:0000313" key="2">
    <source>
        <dbReference type="Proteomes" id="UP000636888"/>
    </source>
</evidence>
<gene>
    <name evidence="1" type="ORF">JFN93_24070</name>
</gene>
<protein>
    <submittedName>
        <fullName evidence="1">YfiR family protein</fullName>
    </submittedName>
</protein>
<organism evidence="1 2">
    <name type="scientific">Geomesophilobacter sediminis</name>
    <dbReference type="NCBI Taxonomy" id="2798584"/>
    <lineage>
        <taxon>Bacteria</taxon>
        <taxon>Pseudomonadati</taxon>
        <taxon>Thermodesulfobacteriota</taxon>
        <taxon>Desulfuromonadia</taxon>
        <taxon>Geobacterales</taxon>
        <taxon>Geobacteraceae</taxon>
        <taxon>Geomesophilobacter</taxon>
    </lineage>
</organism>
<dbReference type="Proteomes" id="UP000636888">
    <property type="component" value="Unassembled WGS sequence"/>
</dbReference>